<evidence type="ECO:0000313" key="9">
    <source>
        <dbReference type="WBParaSite" id="ACAC_0001286101-mRNA-1"/>
    </source>
</evidence>
<keyword evidence="2" id="KW-0963">Cytoplasm</keyword>
<dbReference type="Gene3D" id="1.10.287.3700">
    <property type="match status" value="1"/>
</dbReference>
<dbReference type="GO" id="GO:0005524">
    <property type="term" value="F:ATP binding"/>
    <property type="evidence" value="ECO:0007669"/>
    <property type="project" value="UniProtKB-KW"/>
</dbReference>
<keyword evidence="6" id="KW-0175">Coiled coil</keyword>
<name>A0A0K0DMF1_ANGCA</name>
<proteinExistence type="predicted"/>
<dbReference type="Pfam" id="PF18101">
    <property type="entry name" value="Pan3_CK"/>
    <property type="match status" value="1"/>
</dbReference>
<dbReference type="Proteomes" id="UP000035642">
    <property type="component" value="Unassembled WGS sequence"/>
</dbReference>
<keyword evidence="4" id="KW-0547">Nucleotide-binding</keyword>
<reference evidence="9" key="2">
    <citation type="submission" date="2017-02" db="UniProtKB">
        <authorList>
            <consortium name="WormBaseParasite"/>
        </authorList>
    </citation>
    <scope>IDENTIFICATION</scope>
</reference>
<dbReference type="InterPro" id="IPR041332">
    <property type="entry name" value="Pan3_CK"/>
</dbReference>
<dbReference type="GO" id="GO:0008143">
    <property type="term" value="F:poly(A) binding"/>
    <property type="evidence" value="ECO:0007669"/>
    <property type="project" value="TreeGrafter"/>
</dbReference>
<evidence type="ECO:0000256" key="6">
    <source>
        <dbReference type="ARBA" id="ARBA00023054"/>
    </source>
</evidence>
<evidence type="ECO:0000313" key="8">
    <source>
        <dbReference type="Proteomes" id="UP000035642"/>
    </source>
</evidence>
<evidence type="ECO:0000259" key="7">
    <source>
        <dbReference type="Pfam" id="PF18101"/>
    </source>
</evidence>
<dbReference type="PANTHER" id="PTHR12272">
    <property type="entry name" value="DEADENYLATION COMPLEX SUBUNIT PAN3"/>
    <property type="match status" value="1"/>
</dbReference>
<dbReference type="AlphaFoldDB" id="A0A0K0DMF1"/>
<keyword evidence="8" id="KW-1185">Reference proteome</keyword>
<feature type="domain" description="Pan3 C-terminal knob" evidence="7">
    <location>
        <begin position="17"/>
        <end position="154"/>
    </location>
</feature>
<keyword evidence="5" id="KW-0067">ATP-binding</keyword>
<dbReference type="GO" id="GO:0000289">
    <property type="term" value="P:nuclear-transcribed mRNA poly(A) tail shortening"/>
    <property type="evidence" value="ECO:0007669"/>
    <property type="project" value="InterPro"/>
</dbReference>
<reference evidence="8" key="1">
    <citation type="submission" date="2012-09" db="EMBL/GenBank/DDBJ databases">
        <authorList>
            <person name="Martin A.A."/>
        </authorList>
    </citation>
    <scope>NUCLEOTIDE SEQUENCE</scope>
</reference>
<evidence type="ECO:0000256" key="1">
    <source>
        <dbReference type="ARBA" id="ARBA00004496"/>
    </source>
</evidence>
<keyword evidence="3" id="KW-0507">mRNA processing</keyword>
<dbReference type="Gene3D" id="1.20.5.5160">
    <property type="match status" value="1"/>
</dbReference>
<accession>A0A0K0DMF1</accession>
<evidence type="ECO:0000256" key="2">
    <source>
        <dbReference type="ARBA" id="ARBA00022490"/>
    </source>
</evidence>
<organism evidence="8 9">
    <name type="scientific">Angiostrongylus cantonensis</name>
    <name type="common">Rat lungworm</name>
    <dbReference type="NCBI Taxonomy" id="6313"/>
    <lineage>
        <taxon>Eukaryota</taxon>
        <taxon>Metazoa</taxon>
        <taxon>Ecdysozoa</taxon>
        <taxon>Nematoda</taxon>
        <taxon>Chromadorea</taxon>
        <taxon>Rhabditida</taxon>
        <taxon>Rhabditina</taxon>
        <taxon>Rhabditomorpha</taxon>
        <taxon>Strongyloidea</taxon>
        <taxon>Metastrongylidae</taxon>
        <taxon>Angiostrongylus</taxon>
    </lineage>
</organism>
<dbReference type="PANTHER" id="PTHR12272:SF11">
    <property type="entry name" value="PAN2-PAN3 DEADENYLATION COMPLEX SUBUNIT PAN3"/>
    <property type="match status" value="1"/>
</dbReference>
<dbReference type="GO" id="GO:0000932">
    <property type="term" value="C:P-body"/>
    <property type="evidence" value="ECO:0007669"/>
    <property type="project" value="TreeGrafter"/>
</dbReference>
<dbReference type="WBParaSite" id="ACAC_0001286101-mRNA-1">
    <property type="protein sequence ID" value="ACAC_0001286101-mRNA-1"/>
    <property type="gene ID" value="ACAC_0001286101"/>
</dbReference>
<dbReference type="GO" id="GO:0031251">
    <property type="term" value="C:PAN complex"/>
    <property type="evidence" value="ECO:0007669"/>
    <property type="project" value="InterPro"/>
</dbReference>
<dbReference type="InterPro" id="IPR030844">
    <property type="entry name" value="PAN3"/>
</dbReference>
<evidence type="ECO:0000256" key="4">
    <source>
        <dbReference type="ARBA" id="ARBA00022741"/>
    </source>
</evidence>
<comment type="subcellular location">
    <subcellularLocation>
        <location evidence="1">Cytoplasm</location>
    </subcellularLocation>
</comment>
<evidence type="ECO:0000256" key="5">
    <source>
        <dbReference type="ARBA" id="ARBA00022840"/>
    </source>
</evidence>
<dbReference type="FunFam" id="1.20.5.5160:FF:000002">
    <property type="entry name" value="PAN2-PAN3 deadenylation complex subunit PAN3"/>
    <property type="match status" value="1"/>
</dbReference>
<evidence type="ECO:0000256" key="3">
    <source>
        <dbReference type="ARBA" id="ARBA00022664"/>
    </source>
</evidence>
<dbReference type="STRING" id="6313.A0A0K0DMF1"/>
<sequence>MFIFSYLLSPQPARKSINEIMPMIGARFYSQLESAQIRNDILENELSKELENGRLFRILSKINTIVERPEHNMDPSWSETGDRFLIKLFRDYVFHQVTESGKPWMDMAHIVQCLNKLDAGVNEKVQLVSRDGYNFIVVSYGDLRRCLEAAFRELSTTPSVIPRH</sequence>
<dbReference type="FunFam" id="1.10.287.3700:FF:000001">
    <property type="entry name" value="PAN2-PAN3 deadenylation complex subunit PAN3"/>
    <property type="match status" value="1"/>
</dbReference>
<dbReference type="GO" id="GO:0006397">
    <property type="term" value="P:mRNA processing"/>
    <property type="evidence" value="ECO:0007669"/>
    <property type="project" value="UniProtKB-KW"/>
</dbReference>
<protein>
    <submittedName>
        <fullName evidence="9">Pan3_PK domain-containing protein</fullName>
    </submittedName>
</protein>